<dbReference type="Gene3D" id="3.40.1030.10">
    <property type="entry name" value="Nucleoside phosphorylase/phosphoribosyltransferase catalytic domain"/>
    <property type="match status" value="1"/>
</dbReference>
<feature type="domain" description="Glycosyl transferase family 3" evidence="4">
    <location>
        <begin position="122"/>
        <end position="392"/>
    </location>
</feature>
<dbReference type="GO" id="GO:0005829">
    <property type="term" value="C:cytosol"/>
    <property type="evidence" value="ECO:0007669"/>
    <property type="project" value="TreeGrafter"/>
</dbReference>
<dbReference type="SUPFAM" id="SSF47648">
    <property type="entry name" value="Nucleoside phosphorylase/phosphoribosyltransferase N-terminal domain"/>
    <property type="match status" value="1"/>
</dbReference>
<dbReference type="InterPro" id="IPR017459">
    <property type="entry name" value="Glycosyl_Trfase_fam3_N_dom"/>
</dbReference>
<evidence type="ECO:0000259" key="4">
    <source>
        <dbReference type="Pfam" id="PF00591"/>
    </source>
</evidence>
<keyword evidence="7" id="KW-1185">Reference proteome</keyword>
<dbReference type="Pfam" id="PF02885">
    <property type="entry name" value="Glycos_trans_3N"/>
    <property type="match status" value="1"/>
</dbReference>
<dbReference type="FunCoup" id="A0A3N4LSL6">
    <property type="interactions" value="288"/>
</dbReference>
<feature type="compositionally biased region" description="Basic and acidic residues" evidence="3">
    <location>
        <begin position="106"/>
        <end position="119"/>
    </location>
</feature>
<evidence type="ECO:0000256" key="3">
    <source>
        <dbReference type="SAM" id="MobiDB-lite"/>
    </source>
</evidence>
<dbReference type="NCBIfam" id="TIGR01245">
    <property type="entry name" value="trpD"/>
    <property type="match status" value="1"/>
</dbReference>
<dbReference type="InterPro" id="IPR035902">
    <property type="entry name" value="Nuc_phospho_transferase"/>
</dbReference>
<evidence type="ECO:0000256" key="1">
    <source>
        <dbReference type="ARBA" id="ARBA00022676"/>
    </source>
</evidence>
<name>A0A3N4LSL6_9PEZI</name>
<dbReference type="InParanoid" id="A0A3N4LSL6"/>
<accession>A0A3N4LSL6</accession>
<evidence type="ECO:0000313" key="6">
    <source>
        <dbReference type="EMBL" id="RPB25897.1"/>
    </source>
</evidence>
<dbReference type="Gene3D" id="1.20.970.10">
    <property type="entry name" value="Transferase, Pyrimidine Nucleoside Phosphorylase, Chain C"/>
    <property type="match status" value="1"/>
</dbReference>
<sequence>MADIDPSCCPHCSRPSTHHSSDALTSISPLLKLLSQSPASVTPQQVNLAISHIFNNALSPVQITAFLAALHYTRLDSHPEFIAAAAQGMRDAGVKIPGLESRFPPHPREQGEEADDGRYRGGLVDIVGTGGDGHGTFNVSTTASIIATACGIQVCKHGNKASTSSSGSADILAALGADLANVTPDKVRNLFLPPPEEGAETGTFCFLFSPTFHPSMKHVAPIRKSLPYRTIFNFLGPLVNPIDYSLPQGLEARIIGVGQPRFGRIFAETLVHLGVTRAMVVCGSENLDEVSPAVFTHVWKLRQSKSSLNSSTPNVTIEEFKVHPTLTFGLPTHPLTTVAGGHSPHTNAAILRRLLKGQIPATGPSSETAILDFVILNTAALCVVAGVVPSATQKGSRWIDEEEVDEDGYAVGRKWREGVEMVRIGVQSGRAWAAWEEFVEVSKVVPGVVRKH</sequence>
<evidence type="ECO:0000259" key="5">
    <source>
        <dbReference type="Pfam" id="PF02885"/>
    </source>
</evidence>
<dbReference type="GO" id="GO:0004048">
    <property type="term" value="F:anthranilate phosphoribosyltransferase activity"/>
    <property type="evidence" value="ECO:0007669"/>
    <property type="project" value="InterPro"/>
</dbReference>
<organism evidence="6 7">
    <name type="scientific">Terfezia boudieri ATCC MYA-4762</name>
    <dbReference type="NCBI Taxonomy" id="1051890"/>
    <lineage>
        <taxon>Eukaryota</taxon>
        <taxon>Fungi</taxon>
        <taxon>Dikarya</taxon>
        <taxon>Ascomycota</taxon>
        <taxon>Pezizomycotina</taxon>
        <taxon>Pezizomycetes</taxon>
        <taxon>Pezizales</taxon>
        <taxon>Pezizaceae</taxon>
        <taxon>Terfezia</taxon>
    </lineage>
</organism>
<feature type="region of interest" description="Disordered" evidence="3">
    <location>
        <begin position="98"/>
        <end position="119"/>
    </location>
</feature>
<reference evidence="6 7" key="1">
    <citation type="journal article" date="2018" name="Nat. Ecol. Evol.">
        <title>Pezizomycetes genomes reveal the molecular basis of ectomycorrhizal truffle lifestyle.</title>
        <authorList>
            <person name="Murat C."/>
            <person name="Payen T."/>
            <person name="Noel B."/>
            <person name="Kuo A."/>
            <person name="Morin E."/>
            <person name="Chen J."/>
            <person name="Kohler A."/>
            <person name="Krizsan K."/>
            <person name="Balestrini R."/>
            <person name="Da Silva C."/>
            <person name="Montanini B."/>
            <person name="Hainaut M."/>
            <person name="Levati E."/>
            <person name="Barry K.W."/>
            <person name="Belfiori B."/>
            <person name="Cichocki N."/>
            <person name="Clum A."/>
            <person name="Dockter R.B."/>
            <person name="Fauchery L."/>
            <person name="Guy J."/>
            <person name="Iotti M."/>
            <person name="Le Tacon F."/>
            <person name="Lindquist E.A."/>
            <person name="Lipzen A."/>
            <person name="Malagnac F."/>
            <person name="Mello A."/>
            <person name="Molinier V."/>
            <person name="Miyauchi S."/>
            <person name="Poulain J."/>
            <person name="Riccioni C."/>
            <person name="Rubini A."/>
            <person name="Sitrit Y."/>
            <person name="Splivallo R."/>
            <person name="Traeger S."/>
            <person name="Wang M."/>
            <person name="Zifcakova L."/>
            <person name="Wipf D."/>
            <person name="Zambonelli A."/>
            <person name="Paolocci F."/>
            <person name="Nowrousian M."/>
            <person name="Ottonello S."/>
            <person name="Baldrian P."/>
            <person name="Spatafora J.W."/>
            <person name="Henrissat B."/>
            <person name="Nagy L.G."/>
            <person name="Aury J.M."/>
            <person name="Wincker P."/>
            <person name="Grigoriev I.V."/>
            <person name="Bonfante P."/>
            <person name="Martin F.M."/>
        </authorList>
    </citation>
    <scope>NUCLEOTIDE SEQUENCE [LARGE SCALE GENOMIC DNA]</scope>
    <source>
        <strain evidence="6 7">ATCC MYA-4762</strain>
    </source>
</reference>
<proteinExistence type="predicted"/>
<dbReference type="PANTHER" id="PTHR43285:SF2">
    <property type="entry name" value="ANTHRANILATE PHOSPHORIBOSYLTRANSFERASE"/>
    <property type="match status" value="1"/>
</dbReference>
<dbReference type="GO" id="GO:0000162">
    <property type="term" value="P:L-tryptophan biosynthetic process"/>
    <property type="evidence" value="ECO:0007669"/>
    <property type="project" value="InterPro"/>
</dbReference>
<dbReference type="PANTHER" id="PTHR43285">
    <property type="entry name" value="ANTHRANILATE PHOSPHORIBOSYLTRANSFERASE"/>
    <property type="match status" value="1"/>
</dbReference>
<dbReference type="AlphaFoldDB" id="A0A3N4LSL6"/>
<dbReference type="InterPro" id="IPR005940">
    <property type="entry name" value="Anthranilate_Pribosyl_Tfrase"/>
</dbReference>
<evidence type="ECO:0000256" key="2">
    <source>
        <dbReference type="ARBA" id="ARBA00022679"/>
    </source>
</evidence>
<dbReference type="Proteomes" id="UP000267821">
    <property type="component" value="Unassembled WGS sequence"/>
</dbReference>
<evidence type="ECO:0000313" key="7">
    <source>
        <dbReference type="Proteomes" id="UP000267821"/>
    </source>
</evidence>
<dbReference type="InterPro" id="IPR036320">
    <property type="entry name" value="Glycosyl_Trfase_fam3_N_dom_sf"/>
</dbReference>
<dbReference type="EMBL" id="ML121536">
    <property type="protein sequence ID" value="RPB25897.1"/>
    <property type="molecule type" value="Genomic_DNA"/>
</dbReference>
<feature type="domain" description="Glycosyl transferase family 3 N-terminal" evidence="5">
    <location>
        <begin position="33"/>
        <end position="93"/>
    </location>
</feature>
<keyword evidence="1 6" id="KW-0328">Glycosyltransferase</keyword>
<dbReference type="STRING" id="1051890.A0A3N4LSL6"/>
<protein>
    <submittedName>
        <fullName evidence="6">Anthranilate phosphoribosyltransferase</fullName>
    </submittedName>
</protein>
<gene>
    <name evidence="6" type="ORF">L211DRAFT_63137</name>
</gene>
<dbReference type="OrthoDB" id="427800at2759"/>
<dbReference type="SUPFAM" id="SSF52418">
    <property type="entry name" value="Nucleoside phosphorylase/phosphoribosyltransferase catalytic domain"/>
    <property type="match status" value="1"/>
</dbReference>
<keyword evidence="2 6" id="KW-0808">Transferase</keyword>
<dbReference type="Pfam" id="PF00591">
    <property type="entry name" value="Glycos_transf_3"/>
    <property type="match status" value="1"/>
</dbReference>
<dbReference type="InterPro" id="IPR000312">
    <property type="entry name" value="Glycosyl_Trfase_fam3"/>
</dbReference>